<dbReference type="EMBL" id="JBEDUW010000005">
    <property type="protein sequence ID" value="KAK9925919.1"/>
    <property type="molecule type" value="Genomic_DNA"/>
</dbReference>
<dbReference type="SUPFAM" id="SSF48264">
    <property type="entry name" value="Cytochrome P450"/>
    <property type="match status" value="1"/>
</dbReference>
<comment type="similarity">
    <text evidence="1">Belongs to the cytochrome P450 family.</text>
</comment>
<dbReference type="GO" id="GO:0016705">
    <property type="term" value="F:oxidoreductase activity, acting on paired donors, with incorporation or reduction of molecular oxygen"/>
    <property type="evidence" value="ECO:0007669"/>
    <property type="project" value="InterPro"/>
</dbReference>
<gene>
    <name evidence="6" type="ORF">M0R45_023178</name>
</gene>
<keyword evidence="5" id="KW-0812">Transmembrane</keyword>
<dbReference type="Gene3D" id="1.10.630.10">
    <property type="entry name" value="Cytochrome P450"/>
    <property type="match status" value="1"/>
</dbReference>
<dbReference type="GO" id="GO:0020037">
    <property type="term" value="F:heme binding"/>
    <property type="evidence" value="ECO:0007669"/>
    <property type="project" value="InterPro"/>
</dbReference>
<protein>
    <recommendedName>
        <fullName evidence="8">Cytochrome P450</fullName>
    </recommendedName>
</protein>
<evidence type="ECO:0000313" key="7">
    <source>
        <dbReference type="Proteomes" id="UP001457282"/>
    </source>
</evidence>
<evidence type="ECO:0000313" key="6">
    <source>
        <dbReference type="EMBL" id="KAK9925919.1"/>
    </source>
</evidence>
<keyword evidence="7" id="KW-1185">Reference proteome</keyword>
<evidence type="ECO:0000256" key="5">
    <source>
        <dbReference type="SAM" id="Phobius"/>
    </source>
</evidence>
<keyword evidence="5" id="KW-0472">Membrane</keyword>
<sequence length="217" mass="24627">MIGLMNPRKQTQNHLLLVYPCSSHTCNPITAPPEPSGGPTATSISDNHLRNPEDSIVIRRQLEAIFRVELEKKRNRKEAVKTDLMDGLMQIKDDEGDKLSDKEVIDNIVSLVIGGYTTTALSAMWAIYYLAKYPNVLQKLREENMIISQNKNGDFITRSEYKGYIIPKNWNMLATTCTLLTSLSVGYKWKLLNPDADMMYLPHPRPVDNVEIAFSKI</sequence>
<dbReference type="GO" id="GO:0016132">
    <property type="term" value="P:brassinosteroid biosynthetic process"/>
    <property type="evidence" value="ECO:0007669"/>
    <property type="project" value="TreeGrafter"/>
</dbReference>
<dbReference type="InterPro" id="IPR036396">
    <property type="entry name" value="Cyt_P450_sf"/>
</dbReference>
<feature type="region of interest" description="Disordered" evidence="4">
    <location>
        <begin position="29"/>
        <end position="49"/>
    </location>
</feature>
<dbReference type="Proteomes" id="UP001457282">
    <property type="component" value="Unassembled WGS sequence"/>
</dbReference>
<dbReference type="GO" id="GO:0010268">
    <property type="term" value="P:brassinosteroid homeostasis"/>
    <property type="evidence" value="ECO:0007669"/>
    <property type="project" value="TreeGrafter"/>
</dbReference>
<dbReference type="InterPro" id="IPR001128">
    <property type="entry name" value="Cyt_P450"/>
</dbReference>
<evidence type="ECO:0000256" key="1">
    <source>
        <dbReference type="ARBA" id="ARBA00010617"/>
    </source>
</evidence>
<evidence type="ECO:0000256" key="2">
    <source>
        <dbReference type="ARBA" id="ARBA00022723"/>
    </source>
</evidence>
<dbReference type="AlphaFoldDB" id="A0AAW1WQK5"/>
<dbReference type="PANTHER" id="PTHR24286">
    <property type="entry name" value="CYTOCHROME P450 26"/>
    <property type="match status" value="1"/>
</dbReference>
<accession>A0AAW1WQK5</accession>
<keyword evidence="5" id="KW-1133">Transmembrane helix</keyword>
<keyword evidence="3" id="KW-0408">Iron</keyword>
<dbReference type="GO" id="GO:0005506">
    <property type="term" value="F:iron ion binding"/>
    <property type="evidence" value="ECO:0007669"/>
    <property type="project" value="InterPro"/>
</dbReference>
<reference evidence="6 7" key="1">
    <citation type="journal article" date="2023" name="G3 (Bethesda)">
        <title>A chromosome-length genome assembly and annotation of blackberry (Rubus argutus, cv. 'Hillquist').</title>
        <authorList>
            <person name="Bruna T."/>
            <person name="Aryal R."/>
            <person name="Dudchenko O."/>
            <person name="Sargent D.J."/>
            <person name="Mead D."/>
            <person name="Buti M."/>
            <person name="Cavallini A."/>
            <person name="Hytonen T."/>
            <person name="Andres J."/>
            <person name="Pham M."/>
            <person name="Weisz D."/>
            <person name="Mascagni F."/>
            <person name="Usai G."/>
            <person name="Natali L."/>
            <person name="Bassil N."/>
            <person name="Fernandez G.E."/>
            <person name="Lomsadze A."/>
            <person name="Armour M."/>
            <person name="Olukolu B."/>
            <person name="Poorten T."/>
            <person name="Britton C."/>
            <person name="Davik J."/>
            <person name="Ashrafi H."/>
            <person name="Aiden E.L."/>
            <person name="Borodovsky M."/>
            <person name="Worthington M."/>
        </authorList>
    </citation>
    <scope>NUCLEOTIDE SEQUENCE [LARGE SCALE GENOMIC DNA]</scope>
    <source>
        <strain evidence="6">PI 553951</strain>
    </source>
</reference>
<dbReference type="PANTHER" id="PTHR24286:SF12">
    <property type="entry name" value="CYTOCHROME P450 FAMILY PROTEIN, EXPRESSED"/>
    <property type="match status" value="1"/>
</dbReference>
<proteinExistence type="inferred from homology"/>
<evidence type="ECO:0000256" key="3">
    <source>
        <dbReference type="ARBA" id="ARBA00023004"/>
    </source>
</evidence>
<dbReference type="Pfam" id="PF00067">
    <property type="entry name" value="p450"/>
    <property type="match status" value="1"/>
</dbReference>
<dbReference type="GO" id="GO:0004497">
    <property type="term" value="F:monooxygenase activity"/>
    <property type="evidence" value="ECO:0007669"/>
    <property type="project" value="InterPro"/>
</dbReference>
<comment type="caution">
    <text evidence="6">The sequence shown here is derived from an EMBL/GenBank/DDBJ whole genome shotgun (WGS) entry which is preliminary data.</text>
</comment>
<evidence type="ECO:0008006" key="8">
    <source>
        <dbReference type="Google" id="ProtNLM"/>
    </source>
</evidence>
<feature type="transmembrane region" description="Helical" evidence="5">
    <location>
        <begin position="108"/>
        <end position="131"/>
    </location>
</feature>
<evidence type="ECO:0000256" key="4">
    <source>
        <dbReference type="SAM" id="MobiDB-lite"/>
    </source>
</evidence>
<name>A0AAW1WQK5_RUBAR</name>
<dbReference type="GO" id="GO:0016125">
    <property type="term" value="P:sterol metabolic process"/>
    <property type="evidence" value="ECO:0007669"/>
    <property type="project" value="TreeGrafter"/>
</dbReference>
<keyword evidence="2" id="KW-0479">Metal-binding</keyword>
<organism evidence="6 7">
    <name type="scientific">Rubus argutus</name>
    <name type="common">Southern blackberry</name>
    <dbReference type="NCBI Taxonomy" id="59490"/>
    <lineage>
        <taxon>Eukaryota</taxon>
        <taxon>Viridiplantae</taxon>
        <taxon>Streptophyta</taxon>
        <taxon>Embryophyta</taxon>
        <taxon>Tracheophyta</taxon>
        <taxon>Spermatophyta</taxon>
        <taxon>Magnoliopsida</taxon>
        <taxon>eudicotyledons</taxon>
        <taxon>Gunneridae</taxon>
        <taxon>Pentapetalae</taxon>
        <taxon>rosids</taxon>
        <taxon>fabids</taxon>
        <taxon>Rosales</taxon>
        <taxon>Rosaceae</taxon>
        <taxon>Rosoideae</taxon>
        <taxon>Rosoideae incertae sedis</taxon>
        <taxon>Rubus</taxon>
    </lineage>
</organism>